<evidence type="ECO:0000313" key="1">
    <source>
        <dbReference type="EMBL" id="NIJ11498.1"/>
    </source>
</evidence>
<keyword evidence="2" id="KW-1185">Reference proteome</keyword>
<dbReference type="AlphaFoldDB" id="A0A7X5ZQ69"/>
<dbReference type="RefSeq" id="WP_243852219.1">
    <property type="nucleotide sequence ID" value="NZ_JAAOYM010000001.1"/>
</dbReference>
<protein>
    <submittedName>
        <fullName evidence="1">Uncharacterized protein</fullName>
    </submittedName>
</protein>
<organism evidence="1 2">
    <name type="scientific">Saccharomonospora amisosensis</name>
    <dbReference type="NCBI Taxonomy" id="1128677"/>
    <lineage>
        <taxon>Bacteria</taxon>
        <taxon>Bacillati</taxon>
        <taxon>Actinomycetota</taxon>
        <taxon>Actinomycetes</taxon>
        <taxon>Pseudonocardiales</taxon>
        <taxon>Pseudonocardiaceae</taxon>
        <taxon>Saccharomonospora</taxon>
    </lineage>
</organism>
<name>A0A7X5ZQ69_9PSEU</name>
<dbReference type="Proteomes" id="UP000545493">
    <property type="component" value="Unassembled WGS sequence"/>
</dbReference>
<reference evidence="1 2" key="1">
    <citation type="submission" date="2020-03" db="EMBL/GenBank/DDBJ databases">
        <title>Sequencing the genomes of 1000 actinobacteria strains.</title>
        <authorList>
            <person name="Klenk H.-P."/>
        </authorList>
    </citation>
    <scope>NUCLEOTIDE SEQUENCE [LARGE SCALE GENOMIC DNA]</scope>
    <source>
        <strain evidence="1 2">DSM 45685</strain>
    </source>
</reference>
<dbReference type="EMBL" id="JAAOYM010000001">
    <property type="protein sequence ID" value="NIJ11498.1"/>
    <property type="molecule type" value="Genomic_DNA"/>
</dbReference>
<proteinExistence type="predicted"/>
<sequence length="102" mass="11422">MLLLLAAGTPGVRDQLRQCPAVTRARWHGEVERPVLPYELLAEEMLAAHQPEAERETEEGRAVRTEVLALLRSTLLDLLATGDRERTTAAVRRRVRSLQGRG</sequence>
<comment type="caution">
    <text evidence="1">The sequence shown here is derived from an EMBL/GenBank/DDBJ whole genome shotgun (WGS) entry which is preliminary data.</text>
</comment>
<accession>A0A7X5ZQ69</accession>
<evidence type="ECO:0000313" key="2">
    <source>
        <dbReference type="Proteomes" id="UP000545493"/>
    </source>
</evidence>
<gene>
    <name evidence="1" type="ORF">FHU38_001842</name>
</gene>